<accession>A0AC61DG17</accession>
<organism evidence="1 2">
    <name type="scientific">Sporanaerobium hydrogeniformans</name>
    <dbReference type="NCBI Taxonomy" id="3072179"/>
    <lineage>
        <taxon>Bacteria</taxon>
        <taxon>Bacillati</taxon>
        <taxon>Bacillota</taxon>
        <taxon>Clostridia</taxon>
        <taxon>Lachnospirales</taxon>
        <taxon>Lachnospiraceae</taxon>
        <taxon>Sporanaerobium</taxon>
    </lineage>
</organism>
<protein>
    <submittedName>
        <fullName evidence="1">Phage tail sheath protein</fullName>
    </submittedName>
</protein>
<gene>
    <name evidence="1" type="ORF">CS063_01535</name>
</gene>
<comment type="caution">
    <text evidence="1">The sequence shown here is derived from an EMBL/GenBank/DDBJ whole genome shotgun (WGS) entry which is preliminary data.</text>
</comment>
<dbReference type="EMBL" id="PEDL01000001">
    <property type="protein sequence ID" value="PHV72184.1"/>
    <property type="molecule type" value="Genomic_DNA"/>
</dbReference>
<dbReference type="Proteomes" id="UP000224460">
    <property type="component" value="Unassembled WGS sequence"/>
</dbReference>
<sequence length="352" mass="38444">MAGTWNSQNKVLPGCYINFKTNEPLSIMPGDRGIVVILQEMSVGTEGDMYAITATDVSEWPENATAADKFLTGEALKLAQKVIVYNLGIARDSDAITAALTALKTVIFNTLCYPYDSLEEGSIDTSAKTAINTWIEAMRSDEGIYCQAVLANHAADSEAVINVANGVKMVDGTTLTAAQCTAWVAGATAGAYINQSNTNQKYIGAVDVSPRMTKTEMETAINAGKFIFKVDTSQNVTAVYDINSFITFTADKAKSFRKNRTVRVIDNINNDVTKIFEANYMGKINNNEEGRSLLKASLVEYFKELQRLQAIQNFVPDDVTVTIGADKDAVVIDCYIQTVDSAEKFYITVNLR</sequence>
<keyword evidence="2" id="KW-1185">Reference proteome</keyword>
<name>A0AC61DG17_9FIRM</name>
<evidence type="ECO:0000313" key="1">
    <source>
        <dbReference type="EMBL" id="PHV72184.1"/>
    </source>
</evidence>
<reference evidence="1" key="1">
    <citation type="submission" date="2017-10" db="EMBL/GenBank/DDBJ databases">
        <title>Genome sequence of cellulolytic Lachnospiraceae bacterium XHS1971 isolated from hotspring sediment.</title>
        <authorList>
            <person name="Vasudevan G."/>
            <person name="Joshi A.J."/>
            <person name="Hivarkar S."/>
            <person name="Lanjekar V.B."/>
            <person name="Dhakephalkar P.K."/>
            <person name="Dagar S."/>
        </authorList>
    </citation>
    <scope>NUCLEOTIDE SEQUENCE</scope>
    <source>
        <strain evidence="1">XHS1971</strain>
    </source>
</reference>
<proteinExistence type="predicted"/>
<evidence type="ECO:0000313" key="2">
    <source>
        <dbReference type="Proteomes" id="UP000224460"/>
    </source>
</evidence>